<protein>
    <submittedName>
        <fullName evidence="1">Homing endonuclease</fullName>
    </submittedName>
</protein>
<organism evidence="1">
    <name type="scientific">Siphoviridae sp. ct6d71</name>
    <dbReference type="NCBI Taxonomy" id="2826298"/>
    <lineage>
        <taxon>Viruses</taxon>
        <taxon>Duplodnaviria</taxon>
        <taxon>Heunggongvirae</taxon>
        <taxon>Uroviricota</taxon>
        <taxon>Caudoviricetes</taxon>
    </lineage>
</organism>
<proteinExistence type="predicted"/>
<keyword evidence="1" id="KW-0255">Endonuclease</keyword>
<dbReference type="InterPro" id="IPR044925">
    <property type="entry name" value="His-Me_finger_sf"/>
</dbReference>
<dbReference type="Gene3D" id="3.90.75.20">
    <property type="match status" value="1"/>
</dbReference>
<accession>A0A8S5R1K2</accession>
<dbReference type="EMBL" id="BK015797">
    <property type="protein sequence ID" value="DAE25350.1"/>
    <property type="molecule type" value="Genomic_DNA"/>
</dbReference>
<keyword evidence="1" id="KW-0378">Hydrolase</keyword>
<sequence length="267" mass="31016">MSNYIPQLPDNAVQVKGALSWVTPEGHLYGIETRKIPNRFTGQMALHSHYGEYFRYHTTVNSHNGYVYAPIKYILPNGRYEVRQRRLHIIIAETFIPNPKNLPIVGHRNNIKTDINVGNLYWTTPKENTQKAVDDGLMVNDKGYEDSQSQPVVMFDTITNKELGRFGSARQAHYETGHPLTTILRQCRYKKPVRKPFYFRFQSDPMLNEPTIVVQYDYDTDEEIGRYWNTGDAERKTGIRAKTIGQQCNNGWKPKTRTKSGTYFLYK</sequence>
<keyword evidence="1" id="KW-0540">Nuclease</keyword>
<reference evidence="1" key="1">
    <citation type="journal article" date="2021" name="Proc. Natl. Acad. Sci. U.S.A.">
        <title>A Catalog of Tens of Thousands of Viruses from Human Metagenomes Reveals Hidden Associations with Chronic Diseases.</title>
        <authorList>
            <person name="Tisza M.J."/>
            <person name="Buck C.B."/>
        </authorList>
    </citation>
    <scope>NUCLEOTIDE SEQUENCE</scope>
    <source>
        <strain evidence="1">Ct6d71</strain>
    </source>
</reference>
<evidence type="ECO:0000313" key="1">
    <source>
        <dbReference type="EMBL" id="DAE25350.1"/>
    </source>
</evidence>
<name>A0A8S5R1K2_9CAUD</name>
<dbReference type="GO" id="GO:0004519">
    <property type="term" value="F:endonuclease activity"/>
    <property type="evidence" value="ECO:0007669"/>
    <property type="project" value="UniProtKB-KW"/>
</dbReference>
<dbReference type="SUPFAM" id="SSF54060">
    <property type="entry name" value="His-Me finger endonucleases"/>
    <property type="match status" value="1"/>
</dbReference>